<dbReference type="EMBL" id="JAFMPY010000031">
    <property type="protein sequence ID" value="MBO0906063.1"/>
    <property type="molecule type" value="Genomic_DNA"/>
</dbReference>
<comment type="caution">
    <text evidence="3">The sequence shown here is derived from an EMBL/GenBank/DDBJ whole genome shotgun (WGS) entry which is preliminary data.</text>
</comment>
<proteinExistence type="inferred from homology"/>
<dbReference type="Pfam" id="PF02615">
    <property type="entry name" value="Ldh_2"/>
    <property type="match status" value="1"/>
</dbReference>
<keyword evidence="4" id="KW-1185">Reference proteome</keyword>
<accession>A0ABS3J8R6</accession>
<gene>
    <name evidence="3" type="ORF">J1C47_20640</name>
</gene>
<dbReference type="InterPro" id="IPR003767">
    <property type="entry name" value="Malate/L-lactate_DH-like"/>
</dbReference>
<dbReference type="InterPro" id="IPR043143">
    <property type="entry name" value="Mal/L-sulf/L-lact_DH-like_NADP"/>
</dbReference>
<keyword evidence="2" id="KW-0560">Oxidoreductase</keyword>
<dbReference type="InterPro" id="IPR043144">
    <property type="entry name" value="Mal/L-sulf/L-lact_DH-like_ah"/>
</dbReference>
<dbReference type="PANTHER" id="PTHR11091:SF0">
    <property type="entry name" value="MALATE DEHYDROGENASE"/>
    <property type="match status" value="1"/>
</dbReference>
<protein>
    <submittedName>
        <fullName evidence="3">Ldh family oxidoreductase</fullName>
    </submittedName>
</protein>
<evidence type="ECO:0000256" key="1">
    <source>
        <dbReference type="ARBA" id="ARBA00006056"/>
    </source>
</evidence>
<dbReference type="InterPro" id="IPR036111">
    <property type="entry name" value="Mal/L-sulfo/L-lacto_DH-like_sf"/>
</dbReference>
<evidence type="ECO:0000313" key="4">
    <source>
        <dbReference type="Proteomes" id="UP000664288"/>
    </source>
</evidence>
<sequence>MDADAAPPRYDAKALVAATQALFVAAGLEREKAVAVAHYLVEADLLGHSTHGLALAGWYLDSIADGVMATAGEPETIADRGAVVTWRGRRLPGAWLTAKGLELACERAMVHGAATVAIGDSHHIGCLAAYLTIATDRGMMATIASSSPSGAQVAPFGGLKGVYTPDPVAHGIPTPGDPILIDISASITTVNMSQRLMREGRQFPHAWLMDSAGRPSSDPKVIAEGGTLLPTGGHDHGQKGYGMALHAEALTQGLAGYGRADAPKGTNAAVTIQVYDPEAFGGRAAFLRQTGWLADACHDNPPRPGVERVRLPGEAGLNRRRQALQHGVPLHPGIVESLAPHAARLKVELPAPL</sequence>
<evidence type="ECO:0000256" key="2">
    <source>
        <dbReference type="ARBA" id="ARBA00023002"/>
    </source>
</evidence>
<dbReference type="RefSeq" id="WP_207352697.1">
    <property type="nucleotide sequence ID" value="NZ_JAFMPY010000031.1"/>
</dbReference>
<dbReference type="Gene3D" id="1.10.1530.10">
    <property type="match status" value="1"/>
</dbReference>
<organism evidence="3 4">
    <name type="scientific">Jiella sonneratiae</name>
    <dbReference type="NCBI Taxonomy" id="2816856"/>
    <lineage>
        <taxon>Bacteria</taxon>
        <taxon>Pseudomonadati</taxon>
        <taxon>Pseudomonadota</taxon>
        <taxon>Alphaproteobacteria</taxon>
        <taxon>Hyphomicrobiales</taxon>
        <taxon>Aurantimonadaceae</taxon>
        <taxon>Jiella</taxon>
    </lineage>
</organism>
<dbReference type="Gene3D" id="3.30.1370.60">
    <property type="entry name" value="Hypothetical oxidoreductase yiak, domain 2"/>
    <property type="match status" value="1"/>
</dbReference>
<dbReference type="Proteomes" id="UP000664288">
    <property type="component" value="Unassembled WGS sequence"/>
</dbReference>
<dbReference type="SUPFAM" id="SSF89733">
    <property type="entry name" value="L-sulfolactate dehydrogenase-like"/>
    <property type="match status" value="1"/>
</dbReference>
<evidence type="ECO:0000313" key="3">
    <source>
        <dbReference type="EMBL" id="MBO0906063.1"/>
    </source>
</evidence>
<comment type="similarity">
    <text evidence="1">Belongs to the LDH2/MDH2 oxidoreductase family.</text>
</comment>
<reference evidence="3 4" key="1">
    <citation type="submission" date="2021-03" db="EMBL/GenBank/DDBJ databases">
        <title>Whole genome sequence of Jiella sp. MQZ13P-4.</title>
        <authorList>
            <person name="Tuo L."/>
        </authorList>
    </citation>
    <scope>NUCLEOTIDE SEQUENCE [LARGE SCALE GENOMIC DNA]</scope>
    <source>
        <strain evidence="3 4">MQZ13P-4</strain>
    </source>
</reference>
<name>A0ABS3J8R6_9HYPH</name>
<dbReference type="PANTHER" id="PTHR11091">
    <property type="entry name" value="OXIDOREDUCTASE-RELATED"/>
    <property type="match status" value="1"/>
</dbReference>